<dbReference type="InterPro" id="IPR025567">
    <property type="entry name" value="DUF4332"/>
</dbReference>
<dbReference type="HOGENOM" id="CLU_150025_0_0_3"/>
<reference evidence="3" key="1">
    <citation type="journal article" date="2007" name="PLoS Genet.">
        <title>Patterns and implications of gene gain and loss in the evolution of Prochlorococcus.</title>
        <authorList>
            <person name="Kettler G.C."/>
            <person name="Martiny A.C."/>
            <person name="Huang K."/>
            <person name="Zucker J."/>
            <person name="Coleman M.L."/>
            <person name="Rodrigue S."/>
            <person name="Chen F."/>
            <person name="Lapidus A."/>
            <person name="Ferriera S."/>
            <person name="Johnson J."/>
            <person name="Steglich C."/>
            <person name="Church G.M."/>
            <person name="Richardson P."/>
            <person name="Chisholm S.W."/>
        </authorList>
    </citation>
    <scope>NUCLEOTIDE SEQUENCE [LARGE SCALE GENOMIC DNA]</scope>
    <source>
        <strain evidence="3">NATL1A</strain>
    </source>
</reference>
<evidence type="ECO:0000259" key="1">
    <source>
        <dbReference type="Pfam" id="PF14229"/>
    </source>
</evidence>
<organism evidence="2 3">
    <name type="scientific">Prochlorococcus marinus (strain NATL1A)</name>
    <dbReference type="NCBI Taxonomy" id="167555"/>
    <lineage>
        <taxon>Bacteria</taxon>
        <taxon>Bacillati</taxon>
        <taxon>Cyanobacteriota</taxon>
        <taxon>Cyanophyceae</taxon>
        <taxon>Synechococcales</taxon>
        <taxon>Prochlorococcaceae</taxon>
        <taxon>Prochlorococcus</taxon>
    </lineage>
</organism>
<feature type="domain" description="DUF4332" evidence="1">
    <location>
        <begin position="12"/>
        <end position="129"/>
    </location>
</feature>
<dbReference type="eggNOG" id="ENOG50341N7">
    <property type="taxonomic scope" value="Bacteria"/>
</dbReference>
<dbReference type="Proteomes" id="UP000002592">
    <property type="component" value="Chromosome"/>
</dbReference>
<dbReference type="KEGG" id="pme:NATL1_06431"/>
<dbReference type="Pfam" id="PF14229">
    <property type="entry name" value="DUF4332"/>
    <property type="match status" value="1"/>
</dbReference>
<dbReference type="EMBL" id="CP000553">
    <property type="protein sequence ID" value="ABM75205.1"/>
    <property type="molecule type" value="Genomic_DNA"/>
</dbReference>
<evidence type="ECO:0000313" key="3">
    <source>
        <dbReference type="Proteomes" id="UP000002592"/>
    </source>
</evidence>
<dbReference type="RefSeq" id="WP_011823368.1">
    <property type="nucleotide sequence ID" value="NC_008819.1"/>
</dbReference>
<accession>A2C145</accession>
<gene>
    <name evidence="2" type="ordered locus">NATL1_06431</name>
</gene>
<evidence type="ECO:0000313" key="2">
    <source>
        <dbReference type="EMBL" id="ABM75205.1"/>
    </source>
</evidence>
<protein>
    <submittedName>
        <fullName evidence="2">Conserved hypothetical</fullName>
    </submittedName>
</protein>
<sequence>MSNKSLLKDLPKSFYQEEKILISNNIKTWDSLLSISDEEINNLIYGSLGSVRNLKRLKCIAYFICTLDIQLSEAALLMHSGLISNKAISRLTPQELVQKTGRFERTLRTGRIPIIDLKKAHFLIEKAKKNLFNVPKCH</sequence>
<proteinExistence type="predicted"/>
<name>A2C145_PROM1</name>
<dbReference type="AlphaFoldDB" id="A2C145"/>